<organism evidence="1 2">
    <name type="scientific">Halteria grandinella</name>
    <dbReference type="NCBI Taxonomy" id="5974"/>
    <lineage>
        <taxon>Eukaryota</taxon>
        <taxon>Sar</taxon>
        <taxon>Alveolata</taxon>
        <taxon>Ciliophora</taxon>
        <taxon>Intramacronucleata</taxon>
        <taxon>Spirotrichea</taxon>
        <taxon>Stichotrichia</taxon>
        <taxon>Sporadotrichida</taxon>
        <taxon>Halteriidae</taxon>
        <taxon>Halteria</taxon>
    </lineage>
</organism>
<dbReference type="AlphaFoldDB" id="A0A8J8NVS9"/>
<name>A0A8J8NVS9_HALGN</name>
<sequence length="241" mass="28124">MASKLFFGNREYPYKVVYREAWFCNAFSKLVKHPSGSISIKYYRENCSEDYIDFKTAIYHLQPQLFQPVPPAYKDSVFNDFVRIYNLFGAEYIFKTCGGLEKINKAHCIKFLTPILQAIQPDPSKMRDIEKITNCYNIEPNITAYMMMDFSILTYSAREFNNKNVTVVRKQTQSVIKRYIQNIAKEKQEISMLTDFLRSFAKVLCQKEPHQSVLQMLASEIQGLDVSIDAFSYIKQKLNEA</sequence>
<dbReference type="Proteomes" id="UP000785679">
    <property type="component" value="Unassembled WGS sequence"/>
</dbReference>
<evidence type="ECO:0000313" key="2">
    <source>
        <dbReference type="Proteomes" id="UP000785679"/>
    </source>
</evidence>
<evidence type="ECO:0000313" key="1">
    <source>
        <dbReference type="EMBL" id="TNV82542.1"/>
    </source>
</evidence>
<accession>A0A8J8NVS9</accession>
<keyword evidence="2" id="KW-1185">Reference proteome</keyword>
<protein>
    <submittedName>
        <fullName evidence="1">Uncharacterized protein</fullName>
    </submittedName>
</protein>
<reference evidence="1" key="1">
    <citation type="submission" date="2019-06" db="EMBL/GenBank/DDBJ databases">
        <authorList>
            <person name="Zheng W."/>
        </authorList>
    </citation>
    <scope>NUCLEOTIDE SEQUENCE</scope>
    <source>
        <strain evidence="1">QDHG01</strain>
    </source>
</reference>
<dbReference type="EMBL" id="RRYP01004829">
    <property type="protein sequence ID" value="TNV82542.1"/>
    <property type="molecule type" value="Genomic_DNA"/>
</dbReference>
<proteinExistence type="predicted"/>
<comment type="caution">
    <text evidence="1">The sequence shown here is derived from an EMBL/GenBank/DDBJ whole genome shotgun (WGS) entry which is preliminary data.</text>
</comment>
<gene>
    <name evidence="1" type="ORF">FGO68_gene7622</name>
</gene>